<evidence type="ECO:0000256" key="5">
    <source>
        <dbReference type="ARBA" id="ARBA00036943"/>
    </source>
</evidence>
<dbReference type="InterPro" id="IPR020103">
    <property type="entry name" value="PsdUridine_synth_cat_dom_sf"/>
</dbReference>
<evidence type="ECO:0000256" key="6">
    <source>
        <dbReference type="ARBA" id="ARBA00039953"/>
    </source>
</evidence>
<evidence type="ECO:0000256" key="7">
    <source>
        <dbReference type="ARBA" id="ARBA00041563"/>
    </source>
</evidence>
<organism evidence="9 10">
    <name type="scientific">Pocillopora damicornis</name>
    <name type="common">Cauliflower coral</name>
    <name type="synonym">Millepora damicornis</name>
    <dbReference type="NCBI Taxonomy" id="46731"/>
    <lineage>
        <taxon>Eukaryota</taxon>
        <taxon>Metazoa</taxon>
        <taxon>Cnidaria</taxon>
        <taxon>Anthozoa</taxon>
        <taxon>Hexacorallia</taxon>
        <taxon>Scleractinia</taxon>
        <taxon>Astrocoeniina</taxon>
        <taxon>Pocilloporidae</taxon>
        <taxon>Pocillopora</taxon>
    </lineage>
</organism>
<dbReference type="STRING" id="46731.A0A3M6UEC3"/>
<dbReference type="InterPro" id="IPR006145">
    <property type="entry name" value="PsdUridine_synth_RsuA/RluA"/>
</dbReference>
<dbReference type="Gene3D" id="3.30.2350.10">
    <property type="entry name" value="Pseudouridine synthase"/>
    <property type="match status" value="1"/>
</dbReference>
<dbReference type="Proteomes" id="UP000275408">
    <property type="component" value="Unassembled WGS sequence"/>
</dbReference>
<gene>
    <name evidence="9" type="ORF">pdam_00003704</name>
</gene>
<dbReference type="OrthoDB" id="428658at2759"/>
<dbReference type="AlphaFoldDB" id="A0A3M6UEC3"/>
<evidence type="ECO:0000259" key="8">
    <source>
        <dbReference type="Pfam" id="PF00849"/>
    </source>
</evidence>
<evidence type="ECO:0000313" key="9">
    <source>
        <dbReference type="EMBL" id="RMX52043.1"/>
    </source>
</evidence>
<dbReference type="GO" id="GO:0003723">
    <property type="term" value="F:RNA binding"/>
    <property type="evidence" value="ECO:0007669"/>
    <property type="project" value="InterPro"/>
</dbReference>
<dbReference type="Pfam" id="PF00849">
    <property type="entry name" value="PseudoU_synth_2"/>
    <property type="match status" value="1"/>
</dbReference>
<dbReference type="EMBL" id="RCHS01001704">
    <property type="protein sequence ID" value="RMX52043.1"/>
    <property type="molecule type" value="Genomic_DNA"/>
</dbReference>
<dbReference type="GO" id="GO:0001522">
    <property type="term" value="P:pseudouridine synthesis"/>
    <property type="evidence" value="ECO:0007669"/>
    <property type="project" value="InterPro"/>
</dbReference>
<evidence type="ECO:0000256" key="2">
    <source>
        <dbReference type="ARBA" id="ARBA00001896"/>
    </source>
</evidence>
<evidence type="ECO:0000256" key="4">
    <source>
        <dbReference type="ARBA" id="ARBA00023235"/>
    </source>
</evidence>
<comment type="similarity">
    <text evidence="3">Belongs to the pseudouridine synthase RluA family.</text>
</comment>
<reference evidence="9 10" key="1">
    <citation type="journal article" date="2018" name="Sci. Rep.">
        <title>Comparative analysis of the Pocillopora damicornis genome highlights role of immune system in coral evolution.</title>
        <authorList>
            <person name="Cunning R."/>
            <person name="Bay R.A."/>
            <person name="Gillette P."/>
            <person name="Baker A.C."/>
            <person name="Traylor-Knowles N."/>
        </authorList>
    </citation>
    <scope>NUCLEOTIDE SEQUENCE [LARGE SCALE GENOMIC DNA]</scope>
    <source>
        <strain evidence="9">RSMAS</strain>
        <tissue evidence="9">Whole animal</tissue>
    </source>
</reference>
<sequence length="313" mass="35098">MALAAKTARLALGRTIIDAQYLADSVLFMNSEIIAINKPYGLPVHSGPGVKMCVMNMLDEFTEIKKLKERPELAHRIDKSRTAATKVAEMFSDKTIGKQYWAVTVGVPTFEEGEINIPIGEAKLAGGYRIATKQDLIGKSSEILRAAGFKHAKTKFKILDANQTTCALLQVEPITGLKQQIRVHTAEGLKCPILGDHKFSSDIRQPQVLPLRLLQLLQIQGVKNKENPTAKGKIRQWQRALIPLHLHARQLTLPNFYKGRNIIIKAPLPDYFAETLHKLKLHPKRKNMVQAEDITEYNRLKQLGKSTKKIVGF</sequence>
<comment type="caution">
    <text evidence="9">The sequence shown here is derived from an EMBL/GenBank/DDBJ whole genome shotgun (WGS) entry which is preliminary data.</text>
</comment>
<evidence type="ECO:0000256" key="1">
    <source>
        <dbReference type="ARBA" id="ARBA00001166"/>
    </source>
</evidence>
<keyword evidence="10" id="KW-1185">Reference proteome</keyword>
<proteinExistence type="inferred from homology"/>
<dbReference type="SUPFAM" id="SSF55120">
    <property type="entry name" value="Pseudouridine synthase"/>
    <property type="match status" value="1"/>
</dbReference>
<dbReference type="CDD" id="cd02869">
    <property type="entry name" value="PseudoU_synth_RluA_like"/>
    <property type="match status" value="1"/>
</dbReference>
<accession>A0A3M6UEC3</accession>
<comment type="catalytic activity">
    <reaction evidence="1">
        <text>a uridine in mRNA = a pseudouridine in mRNA</text>
        <dbReference type="Rhea" id="RHEA:56644"/>
        <dbReference type="Rhea" id="RHEA-COMP:14658"/>
        <dbReference type="Rhea" id="RHEA-COMP:14659"/>
        <dbReference type="ChEBI" id="CHEBI:65314"/>
        <dbReference type="ChEBI" id="CHEBI:65315"/>
    </reaction>
</comment>
<keyword evidence="4" id="KW-0413">Isomerase</keyword>
<protein>
    <recommendedName>
        <fullName evidence="6">Pseudouridylate synthase RPUSD4, mitochondrial</fullName>
    </recommendedName>
    <alternativeName>
        <fullName evidence="7">RNA pseudouridylate synthase domain-containing protein 4</fullName>
    </alternativeName>
</protein>
<comment type="catalytic activity">
    <reaction evidence="5">
        <text>a uridine in tRNA = a pseudouridine in tRNA</text>
        <dbReference type="Rhea" id="RHEA:54572"/>
        <dbReference type="Rhea" id="RHEA-COMP:13339"/>
        <dbReference type="Rhea" id="RHEA-COMP:13934"/>
        <dbReference type="ChEBI" id="CHEBI:65314"/>
        <dbReference type="ChEBI" id="CHEBI:65315"/>
    </reaction>
</comment>
<comment type="catalytic activity">
    <reaction evidence="2">
        <text>uridine in 5S rRNA = pseudouridine in 5S rRNA</text>
        <dbReference type="Rhea" id="RHEA:47036"/>
        <dbReference type="Rhea" id="RHEA-COMP:11730"/>
        <dbReference type="Rhea" id="RHEA-COMP:11731"/>
        <dbReference type="ChEBI" id="CHEBI:65314"/>
        <dbReference type="ChEBI" id="CHEBI:65315"/>
    </reaction>
</comment>
<dbReference type="PANTHER" id="PTHR21600">
    <property type="entry name" value="MITOCHONDRIAL RNA PSEUDOURIDINE SYNTHASE"/>
    <property type="match status" value="1"/>
</dbReference>
<name>A0A3M6UEC3_POCDA</name>
<feature type="domain" description="Pseudouridine synthase RsuA/RluA-like" evidence="8">
    <location>
        <begin position="33"/>
        <end position="186"/>
    </location>
</feature>
<dbReference type="InterPro" id="IPR050188">
    <property type="entry name" value="RluA_PseudoU_synthase"/>
</dbReference>
<evidence type="ECO:0000256" key="3">
    <source>
        <dbReference type="ARBA" id="ARBA00010876"/>
    </source>
</evidence>
<dbReference type="PANTHER" id="PTHR21600:SF83">
    <property type="entry name" value="PSEUDOURIDYLATE SYNTHASE RPUSD4, MITOCHONDRIAL"/>
    <property type="match status" value="1"/>
</dbReference>
<dbReference type="GO" id="GO:0009982">
    <property type="term" value="F:pseudouridine synthase activity"/>
    <property type="evidence" value="ECO:0007669"/>
    <property type="project" value="InterPro"/>
</dbReference>
<evidence type="ECO:0000313" key="10">
    <source>
        <dbReference type="Proteomes" id="UP000275408"/>
    </source>
</evidence>